<organism evidence="3 4">
    <name type="scientific">Algoriphagus halophilus</name>
    <dbReference type="NCBI Taxonomy" id="226505"/>
    <lineage>
        <taxon>Bacteria</taxon>
        <taxon>Pseudomonadati</taxon>
        <taxon>Bacteroidota</taxon>
        <taxon>Cytophagia</taxon>
        <taxon>Cytophagales</taxon>
        <taxon>Cyclobacteriaceae</taxon>
        <taxon>Algoriphagus</taxon>
    </lineage>
</organism>
<evidence type="ECO:0000256" key="1">
    <source>
        <dbReference type="SAM" id="MobiDB-lite"/>
    </source>
</evidence>
<evidence type="ECO:0000313" key="4">
    <source>
        <dbReference type="Proteomes" id="UP000185221"/>
    </source>
</evidence>
<keyword evidence="2" id="KW-1133">Transmembrane helix</keyword>
<dbReference type="AlphaFoldDB" id="A0A1N6DTW5"/>
<feature type="transmembrane region" description="Helical" evidence="2">
    <location>
        <begin position="139"/>
        <end position="160"/>
    </location>
</feature>
<keyword evidence="2" id="KW-0472">Membrane</keyword>
<keyword evidence="2" id="KW-0812">Transmembrane</keyword>
<dbReference type="EMBL" id="FSRC01000001">
    <property type="protein sequence ID" value="SIN74235.1"/>
    <property type="molecule type" value="Genomic_DNA"/>
</dbReference>
<feature type="transmembrane region" description="Helical" evidence="2">
    <location>
        <begin position="34"/>
        <end position="53"/>
    </location>
</feature>
<name>A0A1N6DTW5_9BACT</name>
<sequence length="197" mass="22448">MVIILHILNYVAMKNIYNQFILPFVTISEDRWKFISWLILLVTFGLLGIWMPLIDNLFVNECRKIPFNNIILSGSLSTFSIVILVEGLSNLFNVKPKGKSKLSKGLKSITFGFTILIFTINVYLYGKSLDINSIDTPKLLVYSIILFGVISIGLATYLFCFRETNWELSADEYVNRQNSEIEESSDSDDDNPLPTDN</sequence>
<reference evidence="4" key="1">
    <citation type="submission" date="2016-11" db="EMBL/GenBank/DDBJ databases">
        <authorList>
            <person name="Varghese N."/>
            <person name="Submissions S."/>
        </authorList>
    </citation>
    <scope>NUCLEOTIDE SEQUENCE [LARGE SCALE GENOMIC DNA]</scope>
    <source>
        <strain evidence="4">DSM 15292</strain>
    </source>
</reference>
<gene>
    <name evidence="3" type="ORF">SAMN05444394_1389</name>
</gene>
<feature type="transmembrane region" description="Helical" evidence="2">
    <location>
        <begin position="106"/>
        <end position="124"/>
    </location>
</feature>
<evidence type="ECO:0000256" key="2">
    <source>
        <dbReference type="SAM" id="Phobius"/>
    </source>
</evidence>
<feature type="transmembrane region" description="Helical" evidence="2">
    <location>
        <begin position="65"/>
        <end position="85"/>
    </location>
</feature>
<feature type="region of interest" description="Disordered" evidence="1">
    <location>
        <begin position="178"/>
        <end position="197"/>
    </location>
</feature>
<accession>A0A1N6DTW5</accession>
<proteinExistence type="predicted"/>
<feature type="compositionally biased region" description="Acidic residues" evidence="1">
    <location>
        <begin position="180"/>
        <end position="191"/>
    </location>
</feature>
<keyword evidence="4" id="KW-1185">Reference proteome</keyword>
<dbReference type="Proteomes" id="UP000185221">
    <property type="component" value="Unassembled WGS sequence"/>
</dbReference>
<evidence type="ECO:0000313" key="3">
    <source>
        <dbReference type="EMBL" id="SIN74235.1"/>
    </source>
</evidence>
<protein>
    <submittedName>
        <fullName evidence="3">Uncharacterized protein</fullName>
    </submittedName>
</protein>